<sequence length="180" mass="20150">MVIQTERGPQEERLIGAFRAVFDASVMNFGSYNLLYAENLFGQEDHPEMLISSKQAPAAELSAQEAVESSRHLLIGYRREPVEMVLCPVDPAAVLPPADDDDAPLPRVPVLVNLTNLAGMAVEDATAEIALSTGRRVRLRVQSSVKFPQLPQVPLHQELDVEDFYGFLDHFMDRVERKHR</sequence>
<comment type="caution">
    <text evidence="1">The sequence shown here is derived from an EMBL/GenBank/DDBJ whole genome shotgun (WGS) entry which is preliminary data.</text>
</comment>
<reference evidence="1 2" key="1">
    <citation type="submission" date="2019-12" db="EMBL/GenBank/DDBJ databases">
        <title>Nesterenkonia muleiensis sp. nov., a novel actinobacterium isolated from sap of Populus euphratica.</title>
        <authorList>
            <person name="Wang R."/>
        </authorList>
    </citation>
    <scope>NUCLEOTIDE SEQUENCE [LARGE SCALE GENOMIC DNA]</scope>
    <source>
        <strain evidence="1 2">F10</strain>
    </source>
</reference>
<name>A0A7K1UHB3_9MICC</name>
<dbReference type="AlphaFoldDB" id="A0A7K1UHB3"/>
<dbReference type="EMBL" id="WRPM01000032">
    <property type="protein sequence ID" value="MVT25802.1"/>
    <property type="molecule type" value="Genomic_DNA"/>
</dbReference>
<dbReference type="Proteomes" id="UP000460157">
    <property type="component" value="Unassembled WGS sequence"/>
</dbReference>
<dbReference type="RefSeq" id="WP_157322088.1">
    <property type="nucleotide sequence ID" value="NZ_BMFX01000019.1"/>
</dbReference>
<proteinExistence type="predicted"/>
<protein>
    <submittedName>
        <fullName evidence="1">Uncharacterized protein</fullName>
    </submittedName>
</protein>
<dbReference type="OrthoDB" id="4965153at2"/>
<evidence type="ECO:0000313" key="2">
    <source>
        <dbReference type="Proteomes" id="UP000460157"/>
    </source>
</evidence>
<accession>A0A7K1UHB3</accession>
<organism evidence="1 2">
    <name type="scientific">Nesterenkonia alkaliphila</name>
    <dbReference type="NCBI Taxonomy" id="1463631"/>
    <lineage>
        <taxon>Bacteria</taxon>
        <taxon>Bacillati</taxon>
        <taxon>Actinomycetota</taxon>
        <taxon>Actinomycetes</taxon>
        <taxon>Micrococcales</taxon>
        <taxon>Micrococcaceae</taxon>
        <taxon>Nesterenkonia</taxon>
    </lineage>
</organism>
<evidence type="ECO:0000313" key="1">
    <source>
        <dbReference type="EMBL" id="MVT25802.1"/>
    </source>
</evidence>
<keyword evidence="2" id="KW-1185">Reference proteome</keyword>
<gene>
    <name evidence="1" type="ORF">GNZ21_05410</name>
</gene>